<proteinExistence type="predicted"/>
<evidence type="ECO:0000313" key="5">
    <source>
        <dbReference type="EMBL" id="SCM68334.1"/>
    </source>
</evidence>
<evidence type="ECO:0000313" key="6">
    <source>
        <dbReference type="Proteomes" id="UP000184085"/>
    </source>
</evidence>
<protein>
    <submittedName>
        <fullName evidence="5">Putative SmpA/OmlA</fullName>
    </submittedName>
</protein>
<keyword evidence="1 3" id="KW-0732">Signal</keyword>
<feature type="signal peptide" evidence="3">
    <location>
        <begin position="1"/>
        <end position="20"/>
    </location>
</feature>
<dbReference type="Pfam" id="PF04355">
    <property type="entry name" value="BamE"/>
    <property type="match status" value="1"/>
</dbReference>
<dbReference type="InterPro" id="IPR037873">
    <property type="entry name" value="BamE-like"/>
</dbReference>
<reference evidence="6" key="1">
    <citation type="submission" date="2016-09" db="EMBL/GenBank/DDBJ databases">
        <authorList>
            <person name="Wibberg D."/>
        </authorList>
    </citation>
    <scope>NUCLEOTIDE SEQUENCE [LARGE SCALE GENOMIC DNA]</scope>
</reference>
<keyword evidence="6" id="KW-1185">Reference proteome</keyword>
<dbReference type="Proteomes" id="UP000184085">
    <property type="component" value="Unassembled WGS sequence"/>
</dbReference>
<dbReference type="EMBL" id="FMJB01000055">
    <property type="protein sequence ID" value="SCM68334.1"/>
    <property type="molecule type" value="Genomic_DNA"/>
</dbReference>
<dbReference type="RefSeq" id="WP_072706960.1">
    <property type="nucleotide sequence ID" value="NZ_FMJB01000055.1"/>
</dbReference>
<dbReference type="GO" id="GO:0019867">
    <property type="term" value="C:outer membrane"/>
    <property type="evidence" value="ECO:0007669"/>
    <property type="project" value="InterPro"/>
</dbReference>
<gene>
    <name evidence="5" type="ORF">KARMA_2551</name>
</gene>
<evidence type="ECO:0000259" key="4">
    <source>
        <dbReference type="Pfam" id="PF04355"/>
    </source>
</evidence>
<name>A0A1M4N2W8_9RHOB</name>
<dbReference type="PROSITE" id="PS51257">
    <property type="entry name" value="PROKAR_LIPOPROTEIN"/>
    <property type="match status" value="1"/>
</dbReference>
<dbReference type="AlphaFoldDB" id="A0A1M4N2W8"/>
<accession>A0A1M4N2W8</accession>
<dbReference type="InterPro" id="IPR007450">
    <property type="entry name" value="BamE_dom"/>
</dbReference>
<keyword evidence="2" id="KW-0472">Membrane</keyword>
<dbReference type="Gene3D" id="3.30.1450.10">
    <property type="match status" value="1"/>
</dbReference>
<evidence type="ECO:0000256" key="3">
    <source>
        <dbReference type="SAM" id="SignalP"/>
    </source>
</evidence>
<sequence>MRAVKWMGRATCLAAVIAVAGCVAQYRLHGYTPSDDDLANILVGVDTRDTVSEVIGTPTTSGVARSDAYYYVSKNVRSYGMREPEIVDRQIVAIRFDDAGVVSNVERYTLQDGKVVPLSRRVTGNNANDVPFLTQLFGNVGGLDLSQAFDG</sequence>
<feature type="domain" description="Outer membrane protein assembly factor BamE" evidence="4">
    <location>
        <begin position="30"/>
        <end position="105"/>
    </location>
</feature>
<organism evidence="5 6">
    <name type="scientific">Donghicola eburneus</name>
    <dbReference type="NCBI Taxonomy" id="393278"/>
    <lineage>
        <taxon>Bacteria</taxon>
        <taxon>Pseudomonadati</taxon>
        <taxon>Pseudomonadota</taxon>
        <taxon>Alphaproteobacteria</taxon>
        <taxon>Rhodobacterales</taxon>
        <taxon>Roseobacteraceae</taxon>
        <taxon>Donghicola</taxon>
    </lineage>
</organism>
<evidence type="ECO:0000256" key="1">
    <source>
        <dbReference type="ARBA" id="ARBA00022729"/>
    </source>
</evidence>
<feature type="chain" id="PRO_5009906735" evidence="3">
    <location>
        <begin position="21"/>
        <end position="151"/>
    </location>
</feature>
<evidence type="ECO:0000256" key="2">
    <source>
        <dbReference type="ARBA" id="ARBA00023136"/>
    </source>
</evidence>